<sequence length="344" mass="40206">MKNEHYTFLKPFFETMNENFVDKWCVLHSYETLPNFSDSDVDMALNHADIGLLESLILKVANNTGWTFCQKLWYDVPKCFYYVLRNDNEGTYLAIDFLIDPKGIGRYGFNTETLTSNCEMHENLFPIPNHAVAFTYKLVKRIVKRRSMLSERDYLVHHLDNADKVVVKEIILKQFGKKGLQVIELKLEINDFEFSKKEEEYLIKLKRKNAFLRLKPLSKIYWEIFRVSNRIFKPKGLIINIPLLSDKELHYFKIELEHKVGLLFRFVKLSKAPFVKTNLVGLVGSTLVINSSKALTPDKAIIKHWLLGSKFHKIDNIEFVTVDEMVEVYFKAIVEILISRKGLA</sequence>
<name>A0A0F9VN75_9ZZZZ</name>
<comment type="caution">
    <text evidence="1">The sequence shown here is derived from an EMBL/GenBank/DDBJ whole genome shotgun (WGS) entry which is preliminary data.</text>
</comment>
<dbReference type="AlphaFoldDB" id="A0A0F9VN75"/>
<reference evidence="1" key="1">
    <citation type="journal article" date="2015" name="Nature">
        <title>Complex archaea that bridge the gap between prokaryotes and eukaryotes.</title>
        <authorList>
            <person name="Spang A."/>
            <person name="Saw J.H."/>
            <person name="Jorgensen S.L."/>
            <person name="Zaremba-Niedzwiedzka K."/>
            <person name="Martijn J."/>
            <person name="Lind A.E."/>
            <person name="van Eijk R."/>
            <person name="Schleper C."/>
            <person name="Guy L."/>
            <person name="Ettema T.J."/>
        </authorList>
    </citation>
    <scope>NUCLEOTIDE SEQUENCE</scope>
</reference>
<dbReference type="EMBL" id="LAZR01000036">
    <property type="protein sequence ID" value="KKO01328.1"/>
    <property type="molecule type" value="Genomic_DNA"/>
</dbReference>
<evidence type="ECO:0000313" key="1">
    <source>
        <dbReference type="EMBL" id="KKO01328.1"/>
    </source>
</evidence>
<organism evidence="1">
    <name type="scientific">marine sediment metagenome</name>
    <dbReference type="NCBI Taxonomy" id="412755"/>
    <lineage>
        <taxon>unclassified sequences</taxon>
        <taxon>metagenomes</taxon>
        <taxon>ecological metagenomes</taxon>
    </lineage>
</organism>
<gene>
    <name evidence="1" type="ORF">LCGC14_0119160</name>
</gene>
<accession>A0A0F9VN75</accession>
<proteinExistence type="predicted"/>
<protein>
    <submittedName>
        <fullName evidence="1">Uncharacterized protein</fullName>
    </submittedName>
</protein>